<evidence type="ECO:0000256" key="1">
    <source>
        <dbReference type="SAM" id="MobiDB-lite"/>
    </source>
</evidence>
<dbReference type="AlphaFoldDB" id="A0A8J5IQT8"/>
<sequence>MMGFLRTGNNAQKANSTVALRELASSSDESCEAIVRDGAISTSERTGENRN</sequence>
<feature type="region of interest" description="Disordered" evidence="1">
    <location>
        <begin position="1"/>
        <end position="51"/>
    </location>
</feature>
<gene>
    <name evidence="2" type="ORF">JG688_00010367</name>
</gene>
<evidence type="ECO:0000313" key="3">
    <source>
        <dbReference type="Proteomes" id="UP000709295"/>
    </source>
</evidence>
<proteinExistence type="predicted"/>
<name>A0A8J5IQT8_9STRA</name>
<organism evidence="2 3">
    <name type="scientific">Phytophthora aleatoria</name>
    <dbReference type="NCBI Taxonomy" id="2496075"/>
    <lineage>
        <taxon>Eukaryota</taxon>
        <taxon>Sar</taxon>
        <taxon>Stramenopiles</taxon>
        <taxon>Oomycota</taxon>
        <taxon>Peronosporomycetes</taxon>
        <taxon>Peronosporales</taxon>
        <taxon>Peronosporaceae</taxon>
        <taxon>Phytophthora</taxon>
    </lineage>
</organism>
<evidence type="ECO:0000313" key="2">
    <source>
        <dbReference type="EMBL" id="KAG6958754.1"/>
    </source>
</evidence>
<protein>
    <submittedName>
        <fullName evidence="2">Uncharacterized protein</fullName>
    </submittedName>
</protein>
<feature type="compositionally biased region" description="Polar residues" evidence="1">
    <location>
        <begin position="7"/>
        <end position="28"/>
    </location>
</feature>
<reference evidence="2" key="1">
    <citation type="submission" date="2021-01" db="EMBL/GenBank/DDBJ databases">
        <title>Phytophthora aleatoria, a newly-described species from Pinus radiata is distinct from Phytophthora cactorum isolates based on comparative genomics.</title>
        <authorList>
            <person name="Mcdougal R."/>
            <person name="Panda P."/>
            <person name="Williams N."/>
            <person name="Studholme D.J."/>
        </authorList>
    </citation>
    <scope>NUCLEOTIDE SEQUENCE</scope>
    <source>
        <strain evidence="2">NZFS 4037</strain>
    </source>
</reference>
<keyword evidence="3" id="KW-1185">Reference proteome</keyword>
<accession>A0A8J5IQT8</accession>
<dbReference type="Proteomes" id="UP000709295">
    <property type="component" value="Unassembled WGS sequence"/>
</dbReference>
<dbReference type="EMBL" id="JAENGY010000652">
    <property type="protein sequence ID" value="KAG6958754.1"/>
    <property type="molecule type" value="Genomic_DNA"/>
</dbReference>
<comment type="caution">
    <text evidence="2">The sequence shown here is derived from an EMBL/GenBank/DDBJ whole genome shotgun (WGS) entry which is preliminary data.</text>
</comment>